<dbReference type="Proteomes" id="UP001597400">
    <property type="component" value="Unassembled WGS sequence"/>
</dbReference>
<comment type="caution">
    <text evidence="4">The sequence shown here is derived from an EMBL/GenBank/DDBJ whole genome shotgun (WGS) entry which is preliminary data.</text>
</comment>
<protein>
    <submittedName>
        <fullName evidence="4">ATP12 family chaperone protein</fullName>
    </submittedName>
</protein>
<keyword evidence="5" id="KW-1185">Reference proteome</keyword>
<dbReference type="RefSeq" id="WP_380927358.1">
    <property type="nucleotide sequence ID" value="NZ_JBHUGS010000001.1"/>
</dbReference>
<dbReference type="PANTHER" id="PTHR21013:SF10">
    <property type="entry name" value="ATP SYNTHASE MITOCHONDRIAL F1 COMPLEX ASSEMBLY FACTOR 2"/>
    <property type="match status" value="1"/>
</dbReference>
<evidence type="ECO:0000256" key="1">
    <source>
        <dbReference type="ARBA" id="ARBA00008231"/>
    </source>
</evidence>
<organism evidence="4 5">
    <name type="scientific">Sphingomonas arantia</name>
    <dbReference type="NCBI Taxonomy" id="1460676"/>
    <lineage>
        <taxon>Bacteria</taxon>
        <taxon>Pseudomonadati</taxon>
        <taxon>Pseudomonadota</taxon>
        <taxon>Alphaproteobacteria</taxon>
        <taxon>Sphingomonadales</taxon>
        <taxon>Sphingomonadaceae</taxon>
        <taxon>Sphingomonas</taxon>
    </lineage>
</organism>
<dbReference type="Gene3D" id="3.30.2180.10">
    <property type="entry name" value="ATP12-like"/>
    <property type="match status" value="1"/>
</dbReference>
<proteinExistence type="inferred from homology"/>
<dbReference type="InterPro" id="IPR023335">
    <property type="entry name" value="ATP12_ortho_dom_sf"/>
</dbReference>
<comment type="similarity">
    <text evidence="1">Belongs to the ATP12 family.</text>
</comment>
<dbReference type="InterPro" id="IPR011419">
    <property type="entry name" value="ATP12_ATP_synth-F1-assembly"/>
</dbReference>
<dbReference type="SUPFAM" id="SSF160909">
    <property type="entry name" value="ATP12-like"/>
    <property type="match status" value="1"/>
</dbReference>
<evidence type="ECO:0000313" key="4">
    <source>
        <dbReference type="EMBL" id="MFD1949732.1"/>
    </source>
</evidence>
<keyword evidence="3" id="KW-0143">Chaperone</keyword>
<name>A0ABW4TVY6_9SPHN</name>
<keyword evidence="2" id="KW-0809">Transit peptide</keyword>
<dbReference type="Pfam" id="PF07542">
    <property type="entry name" value="ATP12"/>
    <property type="match status" value="1"/>
</dbReference>
<evidence type="ECO:0000256" key="3">
    <source>
        <dbReference type="ARBA" id="ARBA00023186"/>
    </source>
</evidence>
<accession>A0ABW4TVY6</accession>
<sequence length="236" mass="25661">MKRFWTDVAVVPADPTGYAITLDTRPVRTPMRLPLVLPTRALADAVAAEWEAQGEEVDPRTMPMTGLSNAAIDRVMPDPALFVDQIAAYAETDLLCYRADAPNTLVARQAEAWDPLLAWARTRYDVTLRVTTGIVHVAQPPETLARLRTAVAAHDAHALAALSPLTTIAGSLIAALAVADRHLDADTAFDLTHLDELWQVERWGEDTLATEARMLRKADFMAAARFLALSAPSAAD</sequence>
<evidence type="ECO:0000256" key="2">
    <source>
        <dbReference type="ARBA" id="ARBA00022946"/>
    </source>
</evidence>
<dbReference type="InterPro" id="IPR042272">
    <property type="entry name" value="ATP12_ATP_synth-F1-assembly_N"/>
</dbReference>
<dbReference type="Gene3D" id="1.10.3580.10">
    <property type="entry name" value="ATP12 ATPase"/>
    <property type="match status" value="1"/>
</dbReference>
<dbReference type="PANTHER" id="PTHR21013">
    <property type="entry name" value="ATP SYNTHASE MITOCHONDRIAL F1 COMPLEX ASSEMBLY FACTOR 2/ATP12 PROTEIN, MITOCHONDRIAL PRECURSOR"/>
    <property type="match status" value="1"/>
</dbReference>
<dbReference type="EMBL" id="JBHUGS010000001">
    <property type="protein sequence ID" value="MFD1949732.1"/>
    <property type="molecule type" value="Genomic_DNA"/>
</dbReference>
<reference evidence="5" key="1">
    <citation type="journal article" date="2019" name="Int. J. Syst. Evol. Microbiol.">
        <title>The Global Catalogue of Microorganisms (GCM) 10K type strain sequencing project: providing services to taxonomists for standard genome sequencing and annotation.</title>
        <authorList>
            <consortium name="The Broad Institute Genomics Platform"/>
            <consortium name="The Broad Institute Genome Sequencing Center for Infectious Disease"/>
            <person name="Wu L."/>
            <person name="Ma J."/>
        </authorList>
    </citation>
    <scope>NUCLEOTIDE SEQUENCE [LARGE SCALE GENOMIC DNA]</scope>
    <source>
        <strain evidence="5">CGMCC 1.12702</strain>
    </source>
</reference>
<evidence type="ECO:0000313" key="5">
    <source>
        <dbReference type="Proteomes" id="UP001597400"/>
    </source>
</evidence>
<gene>
    <name evidence="4" type="ORF">ACFSGX_02980</name>
</gene>